<dbReference type="FunFam" id="3.30.1520.10:FF:000008">
    <property type="entry name" value="Sorting nexin-17 isoform1"/>
    <property type="match status" value="1"/>
</dbReference>
<dbReference type="SUPFAM" id="SSF64268">
    <property type="entry name" value="PX domain"/>
    <property type="match status" value="1"/>
</dbReference>
<organism evidence="2 3">
    <name type="scientific">Python bivittatus</name>
    <name type="common">Burmese python</name>
    <name type="synonym">Python molurus bivittatus</name>
    <dbReference type="NCBI Taxonomy" id="176946"/>
    <lineage>
        <taxon>Eukaryota</taxon>
        <taxon>Metazoa</taxon>
        <taxon>Chordata</taxon>
        <taxon>Craniata</taxon>
        <taxon>Vertebrata</taxon>
        <taxon>Euteleostomi</taxon>
        <taxon>Lepidosauria</taxon>
        <taxon>Squamata</taxon>
        <taxon>Bifurcata</taxon>
        <taxon>Unidentata</taxon>
        <taxon>Episquamata</taxon>
        <taxon>Toxicofera</taxon>
        <taxon>Serpentes</taxon>
        <taxon>Henophidia</taxon>
        <taxon>Pythonidae</taxon>
        <taxon>Python</taxon>
    </lineage>
</organism>
<dbReference type="PANTHER" id="PTHR12431">
    <property type="entry name" value="SORTING NEXIN 17 AND 27"/>
    <property type="match status" value="1"/>
</dbReference>
<gene>
    <name evidence="3" type="primary">LOC103059287</name>
</gene>
<evidence type="ECO:0000313" key="2">
    <source>
        <dbReference type="Proteomes" id="UP000695026"/>
    </source>
</evidence>
<name>A0A9F2RDE3_PYTBI</name>
<dbReference type="SMART" id="SM00312">
    <property type="entry name" value="PX"/>
    <property type="match status" value="1"/>
</dbReference>
<evidence type="ECO:0000259" key="1">
    <source>
        <dbReference type="PROSITE" id="PS50195"/>
    </source>
</evidence>
<dbReference type="Proteomes" id="UP000695026">
    <property type="component" value="Unplaced"/>
</dbReference>
<dbReference type="GO" id="GO:0005769">
    <property type="term" value="C:early endosome"/>
    <property type="evidence" value="ECO:0007669"/>
    <property type="project" value="TreeGrafter"/>
</dbReference>
<reference evidence="3" key="1">
    <citation type="submission" date="2025-08" db="UniProtKB">
        <authorList>
            <consortium name="RefSeq"/>
        </authorList>
    </citation>
    <scope>IDENTIFICATION</scope>
    <source>
        <tissue evidence="3">Liver</tissue>
    </source>
</reference>
<dbReference type="GeneID" id="103059287"/>
<dbReference type="GO" id="GO:0032456">
    <property type="term" value="P:endocytic recycling"/>
    <property type="evidence" value="ECO:0007669"/>
    <property type="project" value="TreeGrafter"/>
</dbReference>
<evidence type="ECO:0000313" key="3">
    <source>
        <dbReference type="RefSeq" id="XP_007443136.2"/>
    </source>
</evidence>
<keyword evidence="2" id="KW-1185">Reference proteome</keyword>
<dbReference type="KEGG" id="pbi:103059287"/>
<dbReference type="InterPro" id="IPR036871">
    <property type="entry name" value="PX_dom_sf"/>
</dbReference>
<dbReference type="GO" id="GO:0006886">
    <property type="term" value="P:intracellular protein transport"/>
    <property type="evidence" value="ECO:0007669"/>
    <property type="project" value="TreeGrafter"/>
</dbReference>
<dbReference type="PROSITE" id="PS50195">
    <property type="entry name" value="PX"/>
    <property type="match status" value="1"/>
</dbReference>
<dbReference type="RefSeq" id="XP_007443136.2">
    <property type="nucleotide sequence ID" value="XM_007443074.2"/>
</dbReference>
<dbReference type="InterPro" id="IPR001683">
    <property type="entry name" value="PX_dom"/>
</dbReference>
<dbReference type="AlphaFoldDB" id="A0A9F2RDE3"/>
<feature type="domain" description="PX" evidence="1">
    <location>
        <begin position="1"/>
        <end position="109"/>
    </location>
</feature>
<dbReference type="Gene3D" id="3.30.1520.10">
    <property type="entry name" value="Phox-like domain"/>
    <property type="match status" value="1"/>
</dbReference>
<accession>A0A9F2RDE3</accession>
<proteinExistence type="predicted"/>
<dbReference type="Pfam" id="PF00787">
    <property type="entry name" value="PX"/>
    <property type="match status" value="1"/>
</dbReference>
<dbReference type="PANTHER" id="PTHR12431:SF15">
    <property type="entry name" value="SORTING NEXIN-31"/>
    <property type="match status" value="1"/>
</dbReference>
<sequence length="114" mass="13587">MKMHFSIPLSEELLEKFGGRYVLYSVYLEGFLFCKLRYSQLHRWNEQLRRVFGKGMPLFPPKFYLAMTKSMADERRTQLEQYLQNVSVDPSVTKSDVFISFFRKLQQVSFSVPK</sequence>
<dbReference type="GO" id="GO:0035091">
    <property type="term" value="F:phosphatidylinositol binding"/>
    <property type="evidence" value="ECO:0007669"/>
    <property type="project" value="InterPro"/>
</dbReference>
<dbReference type="OrthoDB" id="5772781at2759"/>
<protein>
    <submittedName>
        <fullName evidence="3">Sorting nexin-31-like</fullName>
    </submittedName>
</protein>